<protein>
    <recommendedName>
        <fullName evidence="4">Outer membrane protein assembly factor BamE</fullName>
    </recommendedName>
</protein>
<evidence type="ECO:0000313" key="7">
    <source>
        <dbReference type="Proteomes" id="UP001589813"/>
    </source>
</evidence>
<keyword evidence="1 4" id="KW-0732">Signal</keyword>
<organism evidence="6 7">
    <name type="scientific">Rheinheimera tilapiae</name>
    <dbReference type="NCBI Taxonomy" id="875043"/>
    <lineage>
        <taxon>Bacteria</taxon>
        <taxon>Pseudomonadati</taxon>
        <taxon>Pseudomonadota</taxon>
        <taxon>Gammaproteobacteria</taxon>
        <taxon>Chromatiales</taxon>
        <taxon>Chromatiaceae</taxon>
        <taxon>Rheinheimera</taxon>
    </lineage>
</organism>
<sequence>MRELTLKKAGAWLFASGLMLSVTACSSWIYRIDVPQGNFLEQKDIDKLRIQMSKEQVQYVLGNPVAENSFEDNTWHYFYALKGGRGDNFEKQLVLNFQNGKLVKMTGDFDTPKEFNVPLDQ</sequence>
<dbReference type="PANTHER" id="PTHR37482:SF1">
    <property type="entry name" value="OUTER MEMBRANE PROTEIN ASSEMBLY FACTOR BAME"/>
    <property type="match status" value="1"/>
</dbReference>
<keyword evidence="4" id="KW-0564">Palmitate</keyword>
<accession>A0ABV6BDR6</accession>
<keyword evidence="4" id="KW-0449">Lipoprotein</keyword>
<reference evidence="6 7" key="1">
    <citation type="submission" date="2024-09" db="EMBL/GenBank/DDBJ databases">
        <authorList>
            <person name="Sun Q."/>
            <person name="Mori K."/>
        </authorList>
    </citation>
    <scope>NUCLEOTIDE SEQUENCE [LARGE SCALE GENOMIC DNA]</scope>
    <source>
        <strain evidence="6 7">KCTC 23315</strain>
    </source>
</reference>
<comment type="caution">
    <text evidence="6">The sequence shown here is derived from an EMBL/GenBank/DDBJ whole genome shotgun (WGS) entry which is preliminary data.</text>
</comment>
<feature type="domain" description="Outer membrane protein assembly factor BamE" evidence="5">
    <location>
        <begin position="37"/>
        <end position="105"/>
    </location>
</feature>
<dbReference type="EMBL" id="JBHLXP010000001">
    <property type="protein sequence ID" value="MFC0047650.1"/>
    <property type="molecule type" value="Genomic_DNA"/>
</dbReference>
<comment type="function">
    <text evidence="4">Part of the outer membrane protein assembly complex, which is involved in assembly and insertion of beta-barrel proteins into the outer membrane.</text>
</comment>
<dbReference type="PROSITE" id="PS51257">
    <property type="entry name" value="PROKAR_LIPOPROTEIN"/>
    <property type="match status" value="1"/>
</dbReference>
<keyword evidence="2 4" id="KW-0472">Membrane</keyword>
<gene>
    <name evidence="4" type="primary">bamE</name>
    <name evidence="6" type="ORF">ACFFJP_05050</name>
</gene>
<keyword evidence="7" id="KW-1185">Reference proteome</keyword>
<evidence type="ECO:0000256" key="1">
    <source>
        <dbReference type="ARBA" id="ARBA00022729"/>
    </source>
</evidence>
<comment type="subunit">
    <text evidence="4">Part of the Bam complex.</text>
</comment>
<dbReference type="Gene3D" id="3.30.1450.10">
    <property type="match status" value="1"/>
</dbReference>
<dbReference type="InterPro" id="IPR037873">
    <property type="entry name" value="BamE-like"/>
</dbReference>
<dbReference type="InterPro" id="IPR007450">
    <property type="entry name" value="BamE_dom"/>
</dbReference>
<comment type="similarity">
    <text evidence="4">Belongs to the BamE family.</text>
</comment>
<dbReference type="InterPro" id="IPR026592">
    <property type="entry name" value="BamE"/>
</dbReference>
<dbReference type="Pfam" id="PF04355">
    <property type="entry name" value="BamE"/>
    <property type="match status" value="1"/>
</dbReference>
<evidence type="ECO:0000313" key="6">
    <source>
        <dbReference type="EMBL" id="MFC0047650.1"/>
    </source>
</evidence>
<keyword evidence="3 4" id="KW-0998">Cell outer membrane</keyword>
<dbReference type="Proteomes" id="UP001589813">
    <property type="component" value="Unassembled WGS sequence"/>
</dbReference>
<name>A0ABV6BDR6_9GAMM</name>
<comment type="subcellular location">
    <subcellularLocation>
        <location evidence="4">Cell outer membrane</location>
        <topology evidence="4">Lipid-anchor</topology>
    </subcellularLocation>
</comment>
<evidence type="ECO:0000256" key="2">
    <source>
        <dbReference type="ARBA" id="ARBA00023136"/>
    </source>
</evidence>
<dbReference type="PANTHER" id="PTHR37482">
    <property type="entry name" value="OUTER MEMBRANE PROTEIN ASSEMBLY FACTOR BAME"/>
    <property type="match status" value="1"/>
</dbReference>
<proteinExistence type="inferred from homology"/>
<evidence type="ECO:0000256" key="3">
    <source>
        <dbReference type="ARBA" id="ARBA00023237"/>
    </source>
</evidence>
<evidence type="ECO:0000259" key="5">
    <source>
        <dbReference type="Pfam" id="PF04355"/>
    </source>
</evidence>
<dbReference type="HAMAP" id="MF_00925">
    <property type="entry name" value="OM_assembly_BamE"/>
    <property type="match status" value="1"/>
</dbReference>
<evidence type="ECO:0000256" key="4">
    <source>
        <dbReference type="HAMAP-Rule" id="MF_00925"/>
    </source>
</evidence>